<keyword evidence="2" id="KW-0489">Methyltransferase</keyword>
<dbReference type="PANTHER" id="PTHR34203:SF15">
    <property type="entry name" value="SLL1173 PROTEIN"/>
    <property type="match status" value="1"/>
</dbReference>
<evidence type="ECO:0000313" key="3">
    <source>
        <dbReference type="Proteomes" id="UP000219281"/>
    </source>
</evidence>
<evidence type="ECO:0000313" key="2">
    <source>
        <dbReference type="EMBL" id="SOD18480.1"/>
    </source>
</evidence>
<dbReference type="InterPro" id="IPR052514">
    <property type="entry name" value="SAM-dependent_MTase"/>
</dbReference>
<evidence type="ECO:0000259" key="1">
    <source>
        <dbReference type="Pfam" id="PF05050"/>
    </source>
</evidence>
<feature type="domain" description="Methyltransferase FkbM" evidence="1">
    <location>
        <begin position="110"/>
        <end position="246"/>
    </location>
</feature>
<keyword evidence="3" id="KW-1185">Reference proteome</keyword>
<dbReference type="GO" id="GO:0008168">
    <property type="term" value="F:methyltransferase activity"/>
    <property type="evidence" value="ECO:0007669"/>
    <property type="project" value="UniProtKB-KW"/>
</dbReference>
<proteinExistence type="predicted"/>
<keyword evidence="2" id="KW-0808">Transferase</keyword>
<dbReference type="NCBIfam" id="TIGR01444">
    <property type="entry name" value="fkbM_fam"/>
    <property type="match status" value="1"/>
</dbReference>
<dbReference type="SUPFAM" id="SSF53335">
    <property type="entry name" value="S-adenosyl-L-methionine-dependent methyltransferases"/>
    <property type="match status" value="1"/>
</dbReference>
<reference evidence="3" key="1">
    <citation type="submission" date="2017-09" db="EMBL/GenBank/DDBJ databases">
        <authorList>
            <person name="Varghese N."/>
            <person name="Submissions S."/>
        </authorList>
    </citation>
    <scope>NUCLEOTIDE SEQUENCE [LARGE SCALE GENOMIC DNA]</scope>
    <source>
        <strain evidence="3">CGMCC 1.12803</strain>
    </source>
</reference>
<name>A0A286A992_9SPHI</name>
<dbReference type="OrthoDB" id="9812600at2"/>
<dbReference type="GO" id="GO:0032259">
    <property type="term" value="P:methylation"/>
    <property type="evidence" value="ECO:0007669"/>
    <property type="project" value="UniProtKB-KW"/>
</dbReference>
<dbReference type="InterPro" id="IPR029063">
    <property type="entry name" value="SAM-dependent_MTases_sf"/>
</dbReference>
<dbReference type="EMBL" id="OCMT01000003">
    <property type="protein sequence ID" value="SOD18480.1"/>
    <property type="molecule type" value="Genomic_DNA"/>
</dbReference>
<protein>
    <submittedName>
        <fullName evidence="2">Methyltransferase, FkbM family</fullName>
    </submittedName>
</protein>
<sequence>MQTYPFDIIFIRTIFPQMKHLLSKLFYSTSIFRNPLGSIKFFKNLIRFRKAKNKSTIEGVLYKLLLNGQKVDLNLRTYTGDIDIFYEVFWAQCYQVPASLKVKQYSTIVDLGANIGLASIYFKSKYPEANVYAVEMETDNYVQLKKNVQQFKNTYPIFGAIYDETTNIKISNTELAYNFKIEVDIEKEIDAITVATLTMPDLIADHQIKEIDLLKIDIEGAEQRLLGNNNEWLSKVNSILIELHEPYTIKDLEKDLAPFNFQIYTPEQNHELKMIYAVKTKL</sequence>
<organism evidence="2 3">
    <name type="scientific">Pedobacter xixiisoli</name>
    <dbReference type="NCBI Taxonomy" id="1476464"/>
    <lineage>
        <taxon>Bacteria</taxon>
        <taxon>Pseudomonadati</taxon>
        <taxon>Bacteroidota</taxon>
        <taxon>Sphingobacteriia</taxon>
        <taxon>Sphingobacteriales</taxon>
        <taxon>Sphingobacteriaceae</taxon>
        <taxon>Pedobacter</taxon>
    </lineage>
</organism>
<dbReference type="InterPro" id="IPR006342">
    <property type="entry name" value="FkbM_mtfrase"/>
</dbReference>
<accession>A0A286A992</accession>
<gene>
    <name evidence="2" type="ORF">SAMN06297358_3029</name>
</gene>
<dbReference type="Pfam" id="PF05050">
    <property type="entry name" value="Methyltransf_21"/>
    <property type="match status" value="1"/>
</dbReference>
<dbReference type="PANTHER" id="PTHR34203">
    <property type="entry name" value="METHYLTRANSFERASE, FKBM FAMILY PROTEIN"/>
    <property type="match status" value="1"/>
</dbReference>
<dbReference type="Proteomes" id="UP000219281">
    <property type="component" value="Unassembled WGS sequence"/>
</dbReference>
<dbReference type="Gene3D" id="3.40.50.150">
    <property type="entry name" value="Vaccinia Virus protein VP39"/>
    <property type="match status" value="1"/>
</dbReference>
<dbReference type="AlphaFoldDB" id="A0A286A992"/>